<dbReference type="Ensembl" id="ENSPKIT00000018511.1">
    <property type="protein sequence ID" value="ENSPKIP00000037541.1"/>
    <property type="gene ID" value="ENSPKIG00000015685.1"/>
</dbReference>
<evidence type="ECO:0000256" key="3">
    <source>
        <dbReference type="ARBA" id="ARBA00022737"/>
    </source>
</evidence>
<keyword evidence="2" id="KW-0732">Signal</keyword>
<sequence length="251" mass="28340">MKTWDDYHGNDRAFRISKLAVCWATTTCVLLGNRLISISVRAFSGLQELRYLCLNVSLTNLAVAQVSGALTTGTLRRLQWLELSGNRLKTIPLNTLDKLNLQVLDLTNNSIQTIGKENVSRLSEHKAIRVFLASNPFDCNCDLQSLYFWLQNASQCPDASLLQCSEPEGKRGTPLEKLHREDLDCTNRFLEKIKSTIIYTCLIRFNLTLFSVKIKCWSSACGIRAVIRTTEPRPLLLMCGDRPDDQSRANV</sequence>
<protein>
    <recommendedName>
        <fullName evidence="4">LRRCT domain-containing protein</fullName>
    </recommendedName>
</protein>
<dbReference type="PANTHER" id="PTHR24366">
    <property type="entry name" value="IG(IMMUNOGLOBULIN) AND LRR(LEUCINE RICH REPEAT) DOMAINS"/>
    <property type="match status" value="1"/>
</dbReference>
<evidence type="ECO:0000313" key="6">
    <source>
        <dbReference type="Proteomes" id="UP000261540"/>
    </source>
</evidence>
<dbReference type="AlphaFoldDB" id="A0A3B3T5F5"/>
<reference evidence="5" key="2">
    <citation type="submission" date="2025-09" db="UniProtKB">
        <authorList>
            <consortium name="Ensembl"/>
        </authorList>
    </citation>
    <scope>IDENTIFICATION</scope>
</reference>
<dbReference type="STRING" id="1676925.ENSPKIP00000037541"/>
<proteinExistence type="predicted"/>
<organism evidence="5 6">
    <name type="scientific">Paramormyrops kingsleyae</name>
    <dbReference type="NCBI Taxonomy" id="1676925"/>
    <lineage>
        <taxon>Eukaryota</taxon>
        <taxon>Metazoa</taxon>
        <taxon>Chordata</taxon>
        <taxon>Craniata</taxon>
        <taxon>Vertebrata</taxon>
        <taxon>Euteleostomi</taxon>
        <taxon>Actinopterygii</taxon>
        <taxon>Neopterygii</taxon>
        <taxon>Teleostei</taxon>
        <taxon>Osteoglossocephala</taxon>
        <taxon>Osteoglossomorpha</taxon>
        <taxon>Osteoglossiformes</taxon>
        <taxon>Mormyridae</taxon>
        <taxon>Paramormyrops</taxon>
    </lineage>
</organism>
<accession>A0A3B3T5F5</accession>
<feature type="domain" description="LRRCT" evidence="4">
    <location>
        <begin position="135"/>
        <end position="186"/>
    </location>
</feature>
<evidence type="ECO:0000313" key="5">
    <source>
        <dbReference type="Ensembl" id="ENSPKIP00000037541.1"/>
    </source>
</evidence>
<dbReference type="InterPro" id="IPR000483">
    <property type="entry name" value="Cys-rich_flank_reg_C"/>
</dbReference>
<dbReference type="PROSITE" id="PS51450">
    <property type="entry name" value="LRR"/>
    <property type="match status" value="2"/>
</dbReference>
<reference evidence="5" key="1">
    <citation type="submission" date="2025-08" db="UniProtKB">
        <authorList>
            <consortium name="Ensembl"/>
        </authorList>
    </citation>
    <scope>IDENTIFICATION</scope>
</reference>
<dbReference type="Gene3D" id="3.80.10.10">
    <property type="entry name" value="Ribonuclease Inhibitor"/>
    <property type="match status" value="1"/>
</dbReference>
<dbReference type="SMART" id="SM00369">
    <property type="entry name" value="LRR_TYP"/>
    <property type="match status" value="2"/>
</dbReference>
<dbReference type="InterPro" id="IPR001611">
    <property type="entry name" value="Leu-rich_rpt"/>
</dbReference>
<evidence type="ECO:0000256" key="2">
    <source>
        <dbReference type="ARBA" id="ARBA00022729"/>
    </source>
</evidence>
<name>A0A3B3T5F5_9TELE</name>
<dbReference type="InterPro" id="IPR032675">
    <property type="entry name" value="LRR_dom_sf"/>
</dbReference>
<dbReference type="InterPro" id="IPR003591">
    <property type="entry name" value="Leu-rich_rpt_typical-subtyp"/>
</dbReference>
<evidence type="ECO:0000259" key="4">
    <source>
        <dbReference type="SMART" id="SM00082"/>
    </source>
</evidence>
<dbReference type="PANTHER" id="PTHR24366:SF35">
    <property type="entry name" value="LEUCINE RICH REPEATS AND TRANSMEMBRANE DOMAINS 1"/>
    <property type="match status" value="1"/>
</dbReference>
<dbReference type="Pfam" id="PF00560">
    <property type="entry name" value="LRR_1"/>
    <property type="match status" value="2"/>
</dbReference>
<dbReference type="Proteomes" id="UP000261540">
    <property type="component" value="Unplaced"/>
</dbReference>
<keyword evidence="6" id="KW-1185">Reference proteome</keyword>
<dbReference type="GeneTree" id="ENSGT00990000204662"/>
<keyword evidence="1" id="KW-0433">Leucine-rich repeat</keyword>
<dbReference type="SUPFAM" id="SSF52058">
    <property type="entry name" value="L domain-like"/>
    <property type="match status" value="1"/>
</dbReference>
<keyword evidence="3" id="KW-0677">Repeat</keyword>
<dbReference type="SMART" id="SM00082">
    <property type="entry name" value="LRRCT"/>
    <property type="match status" value="1"/>
</dbReference>
<evidence type="ECO:0000256" key="1">
    <source>
        <dbReference type="ARBA" id="ARBA00022614"/>
    </source>
</evidence>